<dbReference type="HOGENOM" id="CLU_2853071_0_0_1"/>
<proteinExistence type="predicted"/>
<reference evidence="1 3" key="2">
    <citation type="journal article" date="2014" name="BMC Genomics">
        <title>An improved genome release (version Mt4.0) for the model legume Medicago truncatula.</title>
        <authorList>
            <person name="Tang H."/>
            <person name="Krishnakumar V."/>
            <person name="Bidwell S."/>
            <person name="Rosen B."/>
            <person name="Chan A."/>
            <person name="Zhou S."/>
            <person name="Gentzbittel L."/>
            <person name="Childs K.L."/>
            <person name="Yandell M."/>
            <person name="Gundlach H."/>
            <person name="Mayer K.F."/>
            <person name="Schwartz D.C."/>
            <person name="Town C.D."/>
        </authorList>
    </citation>
    <scope>GENOME REANNOTATION</scope>
    <source>
        <strain evidence="2 3">cv. Jemalong A17</strain>
    </source>
</reference>
<reference evidence="2" key="3">
    <citation type="submission" date="2015-04" db="UniProtKB">
        <authorList>
            <consortium name="EnsemblPlants"/>
        </authorList>
    </citation>
    <scope>IDENTIFICATION</scope>
    <source>
        <strain evidence="2">cv. Jemalong A17</strain>
    </source>
</reference>
<evidence type="ECO:0000313" key="3">
    <source>
        <dbReference type="Proteomes" id="UP000002051"/>
    </source>
</evidence>
<reference evidence="1 3" key="1">
    <citation type="journal article" date="2011" name="Nature">
        <title>The Medicago genome provides insight into the evolution of rhizobial symbioses.</title>
        <authorList>
            <person name="Young N.D."/>
            <person name="Debelle F."/>
            <person name="Oldroyd G.E."/>
            <person name="Geurts R."/>
            <person name="Cannon S.B."/>
            <person name="Udvardi M.K."/>
            <person name="Benedito V.A."/>
            <person name="Mayer K.F."/>
            <person name="Gouzy J."/>
            <person name="Schoof H."/>
            <person name="Van de Peer Y."/>
            <person name="Proost S."/>
            <person name="Cook D.R."/>
            <person name="Meyers B.C."/>
            <person name="Spannagl M."/>
            <person name="Cheung F."/>
            <person name="De Mita S."/>
            <person name="Krishnakumar V."/>
            <person name="Gundlach H."/>
            <person name="Zhou S."/>
            <person name="Mudge J."/>
            <person name="Bharti A.K."/>
            <person name="Murray J.D."/>
            <person name="Naoumkina M.A."/>
            <person name="Rosen B."/>
            <person name="Silverstein K.A."/>
            <person name="Tang H."/>
            <person name="Rombauts S."/>
            <person name="Zhao P.X."/>
            <person name="Zhou P."/>
            <person name="Barbe V."/>
            <person name="Bardou P."/>
            <person name="Bechner M."/>
            <person name="Bellec A."/>
            <person name="Berger A."/>
            <person name="Berges H."/>
            <person name="Bidwell S."/>
            <person name="Bisseling T."/>
            <person name="Choisne N."/>
            <person name="Couloux A."/>
            <person name="Denny R."/>
            <person name="Deshpande S."/>
            <person name="Dai X."/>
            <person name="Doyle J.J."/>
            <person name="Dudez A.M."/>
            <person name="Farmer A.D."/>
            <person name="Fouteau S."/>
            <person name="Franken C."/>
            <person name="Gibelin C."/>
            <person name="Gish J."/>
            <person name="Goldstein S."/>
            <person name="Gonzalez A.J."/>
            <person name="Green P.J."/>
            <person name="Hallab A."/>
            <person name="Hartog M."/>
            <person name="Hua A."/>
            <person name="Humphray S.J."/>
            <person name="Jeong D.H."/>
            <person name="Jing Y."/>
            <person name="Jocker A."/>
            <person name="Kenton S.M."/>
            <person name="Kim D.J."/>
            <person name="Klee K."/>
            <person name="Lai H."/>
            <person name="Lang C."/>
            <person name="Lin S."/>
            <person name="Macmil S.L."/>
            <person name="Magdelenat G."/>
            <person name="Matthews L."/>
            <person name="McCorrison J."/>
            <person name="Monaghan E.L."/>
            <person name="Mun J.H."/>
            <person name="Najar F.Z."/>
            <person name="Nicholson C."/>
            <person name="Noirot C."/>
            <person name="O'Bleness M."/>
            <person name="Paule C.R."/>
            <person name="Poulain J."/>
            <person name="Prion F."/>
            <person name="Qin B."/>
            <person name="Qu C."/>
            <person name="Retzel E.F."/>
            <person name="Riddle C."/>
            <person name="Sallet E."/>
            <person name="Samain S."/>
            <person name="Samson N."/>
            <person name="Sanders I."/>
            <person name="Saurat O."/>
            <person name="Scarpelli C."/>
            <person name="Schiex T."/>
            <person name="Segurens B."/>
            <person name="Severin A.J."/>
            <person name="Sherrier D.J."/>
            <person name="Shi R."/>
            <person name="Sims S."/>
            <person name="Singer S.R."/>
            <person name="Sinharoy S."/>
            <person name="Sterck L."/>
            <person name="Viollet A."/>
            <person name="Wang B.B."/>
            <person name="Wang K."/>
            <person name="Wang M."/>
            <person name="Wang X."/>
            <person name="Warfsmann J."/>
            <person name="Weissenbach J."/>
            <person name="White D.D."/>
            <person name="White J.D."/>
            <person name="Wiley G.B."/>
            <person name="Wincker P."/>
            <person name="Xing Y."/>
            <person name="Yang L."/>
            <person name="Yao Z."/>
            <person name="Ying F."/>
            <person name="Zhai J."/>
            <person name="Zhou L."/>
            <person name="Zuber A."/>
            <person name="Denarie J."/>
            <person name="Dixon R.A."/>
            <person name="May G.D."/>
            <person name="Schwartz D.C."/>
            <person name="Rogers J."/>
            <person name="Quetier F."/>
            <person name="Town C.D."/>
            <person name="Roe B.A."/>
        </authorList>
    </citation>
    <scope>NUCLEOTIDE SEQUENCE [LARGE SCALE GENOMIC DNA]</scope>
    <source>
        <strain evidence="1">A17</strain>
        <strain evidence="2 3">cv. Jemalong A17</strain>
    </source>
</reference>
<dbReference type="EMBL" id="CM001220">
    <property type="protein sequence ID" value="AES87137.1"/>
    <property type="molecule type" value="Genomic_DNA"/>
</dbReference>
<accession>G7JUG3</accession>
<dbReference type="Proteomes" id="UP000002051">
    <property type="component" value="Chromosome 4"/>
</dbReference>
<sequence length="65" mass="7329">MSGWLGILECAPFKVLGSILSGANFGGHIYTEHMWMGNLGSMYEDNHGKMGRNFLGYGWWRVPLH</sequence>
<evidence type="ECO:0000313" key="1">
    <source>
        <dbReference type="EMBL" id="AES87137.1"/>
    </source>
</evidence>
<keyword evidence="3" id="KW-1185">Reference proteome</keyword>
<organism evidence="1 3">
    <name type="scientific">Medicago truncatula</name>
    <name type="common">Barrel medic</name>
    <name type="synonym">Medicago tribuloides</name>
    <dbReference type="NCBI Taxonomy" id="3880"/>
    <lineage>
        <taxon>Eukaryota</taxon>
        <taxon>Viridiplantae</taxon>
        <taxon>Streptophyta</taxon>
        <taxon>Embryophyta</taxon>
        <taxon>Tracheophyta</taxon>
        <taxon>Spermatophyta</taxon>
        <taxon>Magnoliopsida</taxon>
        <taxon>eudicotyledons</taxon>
        <taxon>Gunneridae</taxon>
        <taxon>Pentapetalae</taxon>
        <taxon>rosids</taxon>
        <taxon>fabids</taxon>
        <taxon>Fabales</taxon>
        <taxon>Fabaceae</taxon>
        <taxon>Papilionoideae</taxon>
        <taxon>50 kb inversion clade</taxon>
        <taxon>NPAAA clade</taxon>
        <taxon>Hologalegina</taxon>
        <taxon>IRL clade</taxon>
        <taxon>Trifolieae</taxon>
        <taxon>Medicago</taxon>
    </lineage>
</organism>
<gene>
    <name evidence="1" type="ordered locus">MTR_4g021610</name>
</gene>
<dbReference type="AlphaFoldDB" id="G7JUG3"/>
<name>G7JUG3_MEDTR</name>
<protein>
    <submittedName>
        <fullName evidence="1 2">Uncharacterized protein</fullName>
    </submittedName>
</protein>
<dbReference type="PaxDb" id="3880-AES87137"/>
<dbReference type="EnsemblPlants" id="AES87137">
    <property type="protein sequence ID" value="AES87137"/>
    <property type="gene ID" value="MTR_4g021610"/>
</dbReference>
<evidence type="ECO:0000313" key="2">
    <source>
        <dbReference type="EnsemblPlants" id="AES87137"/>
    </source>
</evidence>